<dbReference type="AlphaFoldDB" id="A0A2A5WF64"/>
<accession>A0A2A5WF64</accession>
<dbReference type="Pfam" id="PF00753">
    <property type="entry name" value="Lactamase_B"/>
    <property type="match status" value="1"/>
</dbReference>
<sequence>MTCHFLPLKLSHFILVTTLVLTSIADAQQSGRPPFQHYYVQGNVHMFEPANTNGNPGALVGDDGILLIDSHFDFSVEDLVASLGEVSDQEINFVVNTHVHPDHIGGNNKLAAYGVTILAHDSVRLQMLEDIRIPRRGGSYIPAPDPAARPVITYSEAISFHLNGEEVRVFLAPPAHTGGDSFVYFMGSDVLHLGDVFRTNMYPIIDKHNGGSFHGMIEAMGLAIGMAGPNTKVIPGHGAGPSDREGMIIYQQLLFTMRDRVKALIEEGMSVEDIIAAEPMADHDERYGGIPSWTSVDVIPIIYEELLE</sequence>
<dbReference type="CDD" id="cd16282">
    <property type="entry name" value="metallo-hydrolase-like_MBL-fold"/>
    <property type="match status" value="1"/>
</dbReference>
<evidence type="ECO:0000313" key="4">
    <source>
        <dbReference type="EMBL" id="PDH35062.1"/>
    </source>
</evidence>
<feature type="domain" description="Metallo-beta-lactamase" evidence="3">
    <location>
        <begin position="54"/>
        <end position="237"/>
    </location>
</feature>
<dbReference type="InterPro" id="IPR050855">
    <property type="entry name" value="NDM-1-like"/>
</dbReference>
<proteinExistence type="inferred from homology"/>
<dbReference type="InterPro" id="IPR036866">
    <property type="entry name" value="RibonucZ/Hydroxyglut_hydro"/>
</dbReference>
<protein>
    <submittedName>
        <fullName evidence="4">MBL fold metallo-hydrolase</fullName>
    </submittedName>
</protein>
<feature type="signal peptide" evidence="2">
    <location>
        <begin position="1"/>
        <end position="27"/>
    </location>
</feature>
<comment type="caution">
    <text evidence="4">The sequence shown here is derived from an EMBL/GenBank/DDBJ whole genome shotgun (WGS) entry which is preliminary data.</text>
</comment>
<keyword evidence="2" id="KW-0732">Signal</keyword>
<gene>
    <name evidence="4" type="ORF">CNF02_03275</name>
</gene>
<dbReference type="InterPro" id="IPR001279">
    <property type="entry name" value="Metallo-B-lactamas"/>
</dbReference>
<dbReference type="SUPFAM" id="SSF56281">
    <property type="entry name" value="Metallo-hydrolase/oxidoreductase"/>
    <property type="match status" value="1"/>
</dbReference>
<dbReference type="Gene3D" id="3.60.15.10">
    <property type="entry name" value="Ribonuclease Z/Hydroxyacylglutathione hydrolase-like"/>
    <property type="match status" value="1"/>
</dbReference>
<dbReference type="PANTHER" id="PTHR42951:SF4">
    <property type="entry name" value="ACYL-COENZYME A THIOESTERASE MBLAC2"/>
    <property type="match status" value="1"/>
</dbReference>
<dbReference type="GO" id="GO:0016787">
    <property type="term" value="F:hydrolase activity"/>
    <property type="evidence" value="ECO:0007669"/>
    <property type="project" value="UniProtKB-KW"/>
</dbReference>
<dbReference type="PANTHER" id="PTHR42951">
    <property type="entry name" value="METALLO-BETA-LACTAMASE DOMAIN-CONTAINING"/>
    <property type="match status" value="1"/>
</dbReference>
<evidence type="ECO:0000313" key="5">
    <source>
        <dbReference type="Proteomes" id="UP000219329"/>
    </source>
</evidence>
<dbReference type="EMBL" id="NTJZ01000002">
    <property type="protein sequence ID" value="PDH35062.1"/>
    <property type="molecule type" value="Genomic_DNA"/>
</dbReference>
<dbReference type="GO" id="GO:0017001">
    <property type="term" value="P:antibiotic catabolic process"/>
    <property type="evidence" value="ECO:0007669"/>
    <property type="project" value="UniProtKB-ARBA"/>
</dbReference>
<organism evidence="4 5">
    <name type="scientific">OM182 bacterium MED-G28</name>
    <dbReference type="NCBI Taxonomy" id="1986256"/>
    <lineage>
        <taxon>Bacteria</taxon>
        <taxon>Pseudomonadati</taxon>
        <taxon>Pseudomonadota</taxon>
        <taxon>Gammaproteobacteria</taxon>
        <taxon>OMG group</taxon>
        <taxon>OM182 clade</taxon>
    </lineage>
</organism>
<reference evidence="4 5" key="1">
    <citation type="submission" date="2017-08" db="EMBL/GenBank/DDBJ databases">
        <title>Fine stratification of microbial communities through a metagenomic profile of the photic zone.</title>
        <authorList>
            <person name="Haro-Moreno J.M."/>
            <person name="Lopez-Perez M."/>
            <person name="De La Torre J."/>
            <person name="Picazo A."/>
            <person name="Camacho A."/>
            <person name="Rodriguez-Valera F."/>
        </authorList>
    </citation>
    <scope>NUCLEOTIDE SEQUENCE [LARGE SCALE GENOMIC DNA]</scope>
    <source>
        <strain evidence="4">MED-G28</strain>
    </source>
</reference>
<name>A0A2A5WF64_9GAMM</name>
<comment type="similarity">
    <text evidence="1">Belongs to the metallo-beta-lactamase superfamily. Class-B beta-lactamase family.</text>
</comment>
<evidence type="ECO:0000256" key="2">
    <source>
        <dbReference type="SAM" id="SignalP"/>
    </source>
</evidence>
<dbReference type="Proteomes" id="UP000219329">
    <property type="component" value="Unassembled WGS sequence"/>
</dbReference>
<dbReference type="SMART" id="SM00849">
    <property type="entry name" value="Lactamase_B"/>
    <property type="match status" value="1"/>
</dbReference>
<keyword evidence="4" id="KW-0378">Hydrolase</keyword>
<feature type="chain" id="PRO_5013082779" evidence="2">
    <location>
        <begin position="28"/>
        <end position="308"/>
    </location>
</feature>
<evidence type="ECO:0000259" key="3">
    <source>
        <dbReference type="SMART" id="SM00849"/>
    </source>
</evidence>
<evidence type="ECO:0000256" key="1">
    <source>
        <dbReference type="ARBA" id="ARBA00005250"/>
    </source>
</evidence>